<dbReference type="GO" id="GO:0042802">
    <property type="term" value="F:identical protein binding"/>
    <property type="evidence" value="ECO:0007669"/>
    <property type="project" value="TreeGrafter"/>
</dbReference>
<accession>A0A6V8L9K8</accession>
<dbReference type="InterPro" id="IPR015422">
    <property type="entry name" value="PyrdxlP-dep_Trfase_small"/>
</dbReference>
<dbReference type="EMBL" id="BLPG01000001">
    <property type="protein sequence ID" value="GFJ91491.1"/>
    <property type="molecule type" value="Genomic_DNA"/>
</dbReference>
<dbReference type="PANTHER" id="PTHR11986">
    <property type="entry name" value="AMINOTRANSFERASE CLASS III"/>
    <property type="match status" value="1"/>
</dbReference>
<organism evidence="2 3">
    <name type="scientific">Phytohabitans rumicis</name>
    <dbReference type="NCBI Taxonomy" id="1076125"/>
    <lineage>
        <taxon>Bacteria</taxon>
        <taxon>Bacillati</taxon>
        <taxon>Actinomycetota</taxon>
        <taxon>Actinomycetes</taxon>
        <taxon>Micromonosporales</taxon>
        <taxon>Micromonosporaceae</taxon>
    </lineage>
</organism>
<keyword evidence="3" id="KW-1185">Reference proteome</keyword>
<sequence>MRRRPPHRVSHAPRLHALAERDPRIGDVRGRGAMLAIETAAADPTLAGAVSRACHSAGLLTLTCGTYGNVLRFLPPLVIDDATLTRGLDILDEAFTTI</sequence>
<dbReference type="InterPro" id="IPR015424">
    <property type="entry name" value="PyrdxlP-dep_Trfase"/>
</dbReference>
<dbReference type="Gene3D" id="3.90.1150.10">
    <property type="entry name" value="Aspartate Aminotransferase, domain 1"/>
    <property type="match status" value="1"/>
</dbReference>
<evidence type="ECO:0000313" key="2">
    <source>
        <dbReference type="EMBL" id="GFJ91491.1"/>
    </source>
</evidence>
<protein>
    <recommendedName>
        <fullName evidence="4">Aminotransferase class III</fullName>
    </recommendedName>
</protein>
<evidence type="ECO:0008006" key="4">
    <source>
        <dbReference type="Google" id="ProtNLM"/>
    </source>
</evidence>
<dbReference type="AlphaFoldDB" id="A0A6V8L9K8"/>
<dbReference type="Pfam" id="PF00202">
    <property type="entry name" value="Aminotran_3"/>
    <property type="match status" value="1"/>
</dbReference>
<dbReference type="InterPro" id="IPR005814">
    <property type="entry name" value="Aminotrans_3"/>
</dbReference>
<proteinExistence type="predicted"/>
<comment type="caution">
    <text evidence="2">The sequence shown here is derived from an EMBL/GenBank/DDBJ whole genome shotgun (WGS) entry which is preliminary data.</text>
</comment>
<comment type="cofactor">
    <cofactor evidence="1">
        <name>pyridoxal 5'-phosphate</name>
        <dbReference type="ChEBI" id="CHEBI:597326"/>
    </cofactor>
</comment>
<evidence type="ECO:0000313" key="3">
    <source>
        <dbReference type="Proteomes" id="UP000482960"/>
    </source>
</evidence>
<dbReference type="GO" id="GO:0008483">
    <property type="term" value="F:transaminase activity"/>
    <property type="evidence" value="ECO:0007669"/>
    <property type="project" value="InterPro"/>
</dbReference>
<dbReference type="SUPFAM" id="SSF53383">
    <property type="entry name" value="PLP-dependent transferases"/>
    <property type="match status" value="1"/>
</dbReference>
<dbReference type="InterPro" id="IPR050103">
    <property type="entry name" value="Class-III_PLP-dep_AT"/>
</dbReference>
<evidence type="ECO:0000256" key="1">
    <source>
        <dbReference type="ARBA" id="ARBA00001933"/>
    </source>
</evidence>
<reference evidence="2 3" key="1">
    <citation type="submission" date="2020-03" db="EMBL/GenBank/DDBJ databases">
        <title>Whole genome shotgun sequence of Phytohabitans rumicis NBRC 108638.</title>
        <authorList>
            <person name="Komaki H."/>
            <person name="Tamura T."/>
        </authorList>
    </citation>
    <scope>NUCLEOTIDE SEQUENCE [LARGE SCALE GENOMIC DNA]</scope>
    <source>
        <strain evidence="2 3">NBRC 108638</strain>
    </source>
</reference>
<gene>
    <name evidence="2" type="ORF">Prum_051330</name>
</gene>
<dbReference type="Proteomes" id="UP000482960">
    <property type="component" value="Unassembled WGS sequence"/>
</dbReference>
<reference evidence="2 3" key="2">
    <citation type="submission" date="2020-03" db="EMBL/GenBank/DDBJ databases">
        <authorList>
            <person name="Ichikawa N."/>
            <person name="Kimura A."/>
            <person name="Kitahashi Y."/>
            <person name="Uohara A."/>
        </authorList>
    </citation>
    <scope>NUCLEOTIDE SEQUENCE [LARGE SCALE GENOMIC DNA]</scope>
    <source>
        <strain evidence="2 3">NBRC 108638</strain>
    </source>
</reference>
<name>A0A6V8L9K8_9ACTN</name>
<dbReference type="GO" id="GO:0030170">
    <property type="term" value="F:pyridoxal phosphate binding"/>
    <property type="evidence" value="ECO:0007669"/>
    <property type="project" value="InterPro"/>
</dbReference>